<evidence type="ECO:0000256" key="10">
    <source>
        <dbReference type="ARBA" id="ARBA00023157"/>
    </source>
</evidence>
<gene>
    <name evidence="12" type="primary">whiB</name>
    <name evidence="14" type="ORF">V5R04_10145</name>
</gene>
<comment type="similarity">
    <text evidence="2 12">Belongs to the WhiB family.</text>
</comment>
<keyword evidence="10 12" id="KW-1015">Disulfide bond</keyword>
<comment type="PTM">
    <text evidence="12">The Fe-S cluster can be nitrosylated by nitric oxide (NO).</text>
</comment>
<accession>A0AAU7DSC0</accession>
<comment type="cofactor">
    <cofactor evidence="12">
        <name>[4Fe-4S] cluster</name>
        <dbReference type="ChEBI" id="CHEBI:49883"/>
    </cofactor>
    <text evidence="12">Binds 1 [4Fe-4S] cluster per subunit. Following nitrosylation of the [4Fe-4S] cluster binds 1 [4Fe-8(NO)] cluster per subunit.</text>
</comment>
<evidence type="ECO:0000256" key="6">
    <source>
        <dbReference type="ARBA" id="ARBA00023004"/>
    </source>
</evidence>
<dbReference type="GO" id="GO:0051539">
    <property type="term" value="F:4 iron, 4 sulfur cluster binding"/>
    <property type="evidence" value="ECO:0007669"/>
    <property type="project" value="UniProtKB-UniRule"/>
</dbReference>
<keyword evidence="5 12" id="KW-0479">Metal-binding</keyword>
<evidence type="ECO:0000256" key="2">
    <source>
        <dbReference type="ARBA" id="ARBA00006597"/>
    </source>
</evidence>
<evidence type="ECO:0000313" key="14">
    <source>
        <dbReference type="EMBL" id="XBH20594.1"/>
    </source>
</evidence>
<evidence type="ECO:0000256" key="1">
    <source>
        <dbReference type="ARBA" id="ARBA00004496"/>
    </source>
</evidence>
<comment type="function">
    <text evidence="12">Acts as a transcriptional regulator. Probably redox-responsive. The apo- but not holo-form probably binds DNA.</text>
</comment>
<keyword evidence="8 12" id="KW-0805">Transcription regulation</keyword>
<name>A0AAU7DSC0_9MICO</name>
<evidence type="ECO:0000256" key="11">
    <source>
        <dbReference type="ARBA" id="ARBA00023163"/>
    </source>
</evidence>
<organism evidence="14">
    <name type="scientific">Jonesiaceae bacterium BS-20</name>
    <dbReference type="NCBI Taxonomy" id="3120821"/>
    <lineage>
        <taxon>Bacteria</taxon>
        <taxon>Bacillati</taxon>
        <taxon>Actinomycetota</taxon>
        <taxon>Actinomycetes</taxon>
        <taxon>Micrococcales</taxon>
        <taxon>Jonesiaceae</taxon>
    </lineage>
</organism>
<evidence type="ECO:0000256" key="9">
    <source>
        <dbReference type="ARBA" id="ARBA00023125"/>
    </source>
</evidence>
<comment type="subcellular location">
    <subcellularLocation>
        <location evidence="1 12">Cytoplasm</location>
    </subcellularLocation>
</comment>
<dbReference type="InterPro" id="IPR034768">
    <property type="entry name" value="4FE4S_WBL"/>
</dbReference>
<dbReference type="GO" id="GO:0005737">
    <property type="term" value="C:cytoplasm"/>
    <property type="evidence" value="ECO:0007669"/>
    <property type="project" value="UniProtKB-SubCell"/>
</dbReference>
<evidence type="ECO:0000256" key="7">
    <source>
        <dbReference type="ARBA" id="ARBA00023014"/>
    </source>
</evidence>
<evidence type="ECO:0000256" key="12">
    <source>
        <dbReference type="HAMAP-Rule" id="MF_01479"/>
    </source>
</evidence>
<reference evidence="14" key="1">
    <citation type="submission" date="2024-02" db="EMBL/GenBank/DDBJ databases">
        <title>Tomenella chthoni gen. nov. sp. nov., a member of the family Jonesiaceae isolated from bat guano.</title>
        <authorList>
            <person name="Miller S.L."/>
            <person name="King J."/>
            <person name="Sankaranarayanan K."/>
            <person name="Lawson P.A."/>
        </authorList>
    </citation>
    <scope>NUCLEOTIDE SEQUENCE</scope>
    <source>
        <strain evidence="14">BS-20</strain>
    </source>
</reference>
<dbReference type="Pfam" id="PF02467">
    <property type="entry name" value="Whib"/>
    <property type="match status" value="1"/>
</dbReference>
<keyword evidence="6 12" id="KW-0408">Iron</keyword>
<keyword evidence="4 12" id="KW-0963">Cytoplasm</keyword>
<keyword evidence="3 12" id="KW-0004">4Fe-4S</keyword>
<evidence type="ECO:0000256" key="8">
    <source>
        <dbReference type="ARBA" id="ARBA00023015"/>
    </source>
</evidence>
<dbReference type="InterPro" id="IPR003482">
    <property type="entry name" value="Whib"/>
</dbReference>
<evidence type="ECO:0000256" key="4">
    <source>
        <dbReference type="ARBA" id="ARBA00022490"/>
    </source>
</evidence>
<dbReference type="HAMAP" id="MF_01479">
    <property type="entry name" value="WhiB"/>
    <property type="match status" value="1"/>
</dbReference>
<dbReference type="GO" id="GO:0046872">
    <property type="term" value="F:metal ion binding"/>
    <property type="evidence" value="ECO:0007669"/>
    <property type="project" value="UniProtKB-KW"/>
</dbReference>
<evidence type="ECO:0000259" key="13">
    <source>
        <dbReference type="PROSITE" id="PS51674"/>
    </source>
</evidence>
<keyword evidence="11 12" id="KW-0804">Transcription</keyword>
<feature type="binding site" evidence="12">
    <location>
        <position position="62"/>
    </location>
    <ligand>
        <name>[4Fe-4S] cluster</name>
        <dbReference type="ChEBI" id="CHEBI:49883"/>
    </ligand>
</feature>
<proteinExistence type="inferred from homology"/>
<feature type="binding site" evidence="12">
    <location>
        <position position="53"/>
    </location>
    <ligand>
        <name>[4Fe-4S] cluster</name>
        <dbReference type="ChEBI" id="CHEBI:49883"/>
    </ligand>
</feature>
<dbReference type="GO" id="GO:0035731">
    <property type="term" value="F:dinitrosyl-iron complex binding"/>
    <property type="evidence" value="ECO:0007669"/>
    <property type="project" value="UniProtKB-UniRule"/>
</dbReference>
<dbReference type="GO" id="GO:0045454">
    <property type="term" value="P:cell redox homeostasis"/>
    <property type="evidence" value="ECO:0007669"/>
    <property type="project" value="TreeGrafter"/>
</dbReference>
<feature type="binding site" evidence="12">
    <location>
        <position position="23"/>
    </location>
    <ligand>
        <name>[4Fe-4S] cluster</name>
        <dbReference type="ChEBI" id="CHEBI:49883"/>
    </ligand>
</feature>
<dbReference type="PANTHER" id="PTHR38839">
    <property type="entry name" value="TRANSCRIPTIONAL REGULATOR WHID-RELATED"/>
    <property type="match status" value="1"/>
</dbReference>
<evidence type="ECO:0000256" key="3">
    <source>
        <dbReference type="ARBA" id="ARBA00022485"/>
    </source>
</evidence>
<dbReference type="PROSITE" id="PS51674">
    <property type="entry name" value="4FE4S_WBL"/>
    <property type="match status" value="1"/>
</dbReference>
<dbReference type="AlphaFoldDB" id="A0AAU7DSC0"/>
<sequence length="96" mass="10816">MTDVSRLPGPVMDLWEWQYQGACRDAEATLFFHPEGERGAARRRRIEQAKAICTGCPVLQQCRDQALAIREPYGIWGGLSEEERSQILAKRQAGLA</sequence>
<dbReference type="GO" id="GO:0047134">
    <property type="term" value="F:protein-disulfide reductase [NAD(P)H] activity"/>
    <property type="evidence" value="ECO:0007669"/>
    <property type="project" value="TreeGrafter"/>
</dbReference>
<feature type="binding site" evidence="12">
    <location>
        <position position="56"/>
    </location>
    <ligand>
        <name>[4Fe-4S] cluster</name>
        <dbReference type="ChEBI" id="CHEBI:49883"/>
    </ligand>
</feature>
<keyword evidence="9 12" id="KW-0238">DNA-binding</keyword>
<dbReference type="GO" id="GO:0045892">
    <property type="term" value="P:negative regulation of DNA-templated transcription"/>
    <property type="evidence" value="ECO:0007669"/>
    <property type="project" value="TreeGrafter"/>
</dbReference>
<comment type="PTM">
    <text evidence="12">Upon Fe-S cluster removal intramolecular disulfide bonds are formed.</text>
</comment>
<dbReference type="EMBL" id="CP146203">
    <property type="protein sequence ID" value="XBH20594.1"/>
    <property type="molecule type" value="Genomic_DNA"/>
</dbReference>
<dbReference type="PANTHER" id="PTHR38839:SF5">
    <property type="entry name" value="TRANSCRIPTIONAL REGULATOR WHID"/>
    <property type="match status" value="1"/>
</dbReference>
<evidence type="ECO:0000256" key="5">
    <source>
        <dbReference type="ARBA" id="ARBA00022723"/>
    </source>
</evidence>
<protein>
    <recommendedName>
        <fullName evidence="12">Transcriptional regulator WhiB</fullName>
    </recommendedName>
</protein>
<feature type="domain" description="4Fe-4S Wbl-type" evidence="13">
    <location>
        <begin position="22"/>
        <end position="86"/>
    </location>
</feature>
<dbReference type="GO" id="GO:0003677">
    <property type="term" value="F:DNA binding"/>
    <property type="evidence" value="ECO:0007669"/>
    <property type="project" value="UniProtKB-UniRule"/>
</dbReference>
<keyword evidence="7 12" id="KW-0411">Iron-sulfur</keyword>